<dbReference type="Proteomes" id="UP001244295">
    <property type="component" value="Unassembled WGS sequence"/>
</dbReference>
<feature type="transmembrane region" description="Helical" evidence="1">
    <location>
        <begin position="43"/>
        <end position="66"/>
    </location>
</feature>
<keyword evidence="1" id="KW-0472">Membrane</keyword>
<evidence type="ECO:0008006" key="4">
    <source>
        <dbReference type="Google" id="ProtNLM"/>
    </source>
</evidence>
<organism evidence="2 3">
    <name type="scientific">Variovorax boronicumulans</name>
    <dbReference type="NCBI Taxonomy" id="436515"/>
    <lineage>
        <taxon>Bacteria</taxon>
        <taxon>Pseudomonadati</taxon>
        <taxon>Pseudomonadota</taxon>
        <taxon>Betaproteobacteria</taxon>
        <taxon>Burkholderiales</taxon>
        <taxon>Comamonadaceae</taxon>
        <taxon>Variovorax</taxon>
    </lineage>
</organism>
<dbReference type="AlphaFoldDB" id="A0AAW8E2J3"/>
<keyword evidence="1" id="KW-0812">Transmembrane</keyword>
<name>A0AAW8E2J3_9BURK</name>
<accession>A0AAW8E2J3</accession>
<dbReference type="EMBL" id="JAUSRR010000009">
    <property type="protein sequence ID" value="MDP9925835.1"/>
    <property type="molecule type" value="Genomic_DNA"/>
</dbReference>
<evidence type="ECO:0000313" key="2">
    <source>
        <dbReference type="EMBL" id="MDP9925835.1"/>
    </source>
</evidence>
<reference evidence="2" key="1">
    <citation type="submission" date="2023-07" db="EMBL/GenBank/DDBJ databases">
        <title>Sorghum-associated microbial communities from plants grown in Nebraska, USA.</title>
        <authorList>
            <person name="Schachtman D."/>
        </authorList>
    </citation>
    <scope>NUCLEOTIDE SEQUENCE</scope>
    <source>
        <strain evidence="2">DS2795</strain>
    </source>
</reference>
<proteinExistence type="predicted"/>
<sequence length="67" mass="7142">MILNLALFFAYHVLWPHGFGGRFDAISAVMAVAATLALFRFKVGVMPLLGACAAIGLAVTLLLPLLR</sequence>
<evidence type="ECO:0000256" key="1">
    <source>
        <dbReference type="SAM" id="Phobius"/>
    </source>
</evidence>
<gene>
    <name evidence="2" type="ORF">J2W25_004882</name>
</gene>
<keyword evidence="1" id="KW-1133">Transmembrane helix</keyword>
<comment type="caution">
    <text evidence="2">The sequence shown here is derived from an EMBL/GenBank/DDBJ whole genome shotgun (WGS) entry which is preliminary data.</text>
</comment>
<evidence type="ECO:0000313" key="3">
    <source>
        <dbReference type="Proteomes" id="UP001244295"/>
    </source>
</evidence>
<protein>
    <recommendedName>
        <fullName evidence="4">Chromate transporter</fullName>
    </recommendedName>
</protein>